<proteinExistence type="predicted"/>
<evidence type="ECO:0000313" key="3">
    <source>
        <dbReference type="Proteomes" id="UP000431922"/>
    </source>
</evidence>
<name>A0A845AYG4_9SPHN</name>
<dbReference type="Proteomes" id="UP000431922">
    <property type="component" value="Unassembled WGS sequence"/>
</dbReference>
<protein>
    <submittedName>
        <fullName evidence="2">N-acetylglucosamine kinase</fullName>
    </submittedName>
</protein>
<comment type="caution">
    <text evidence="2">The sequence shown here is derived from an EMBL/GenBank/DDBJ whole genome shotgun (WGS) entry which is preliminary data.</text>
</comment>
<gene>
    <name evidence="2" type="ORF">GRI65_08745</name>
</gene>
<dbReference type="PANTHER" id="PTHR43190">
    <property type="entry name" value="N-ACETYL-D-GLUCOSAMINE KINASE"/>
    <property type="match status" value="1"/>
</dbReference>
<dbReference type="InterPro" id="IPR052519">
    <property type="entry name" value="Euk-type_GlcNAc_Kinase"/>
</dbReference>
<keyword evidence="2" id="KW-0418">Kinase</keyword>
<dbReference type="PANTHER" id="PTHR43190:SF3">
    <property type="entry name" value="N-ACETYL-D-GLUCOSAMINE KINASE"/>
    <property type="match status" value="1"/>
</dbReference>
<reference evidence="2 3" key="1">
    <citation type="submission" date="2019-12" db="EMBL/GenBank/DDBJ databases">
        <title>Genomic-based taxomic classification of the family Erythrobacteraceae.</title>
        <authorList>
            <person name="Xu L."/>
        </authorList>
    </citation>
    <scope>NUCLEOTIDE SEQUENCE [LARGE SCALE GENOMIC DNA]</scope>
    <source>
        <strain evidence="2 3">KCTC 42453</strain>
    </source>
</reference>
<dbReference type="EMBL" id="WTYL01000002">
    <property type="protein sequence ID" value="MXP44543.1"/>
    <property type="molecule type" value="Genomic_DNA"/>
</dbReference>
<evidence type="ECO:0000313" key="2">
    <source>
        <dbReference type="EMBL" id="MXP44543.1"/>
    </source>
</evidence>
<dbReference type="CDD" id="cd24082">
    <property type="entry name" value="ASKHA_NBD_GspK-like"/>
    <property type="match status" value="1"/>
</dbReference>
<dbReference type="InterPro" id="IPR043129">
    <property type="entry name" value="ATPase_NBD"/>
</dbReference>
<dbReference type="InterPro" id="IPR002731">
    <property type="entry name" value="ATPase_BadF"/>
</dbReference>
<dbReference type="GO" id="GO:0016301">
    <property type="term" value="F:kinase activity"/>
    <property type="evidence" value="ECO:0007669"/>
    <property type="project" value="UniProtKB-KW"/>
</dbReference>
<evidence type="ECO:0000259" key="1">
    <source>
        <dbReference type="Pfam" id="PF01869"/>
    </source>
</evidence>
<dbReference type="Gene3D" id="3.30.420.40">
    <property type="match status" value="2"/>
</dbReference>
<organism evidence="2 3">
    <name type="scientific">Allopontixanthobacter sediminis</name>
    <dbReference type="NCBI Taxonomy" id="1689985"/>
    <lineage>
        <taxon>Bacteria</taxon>
        <taxon>Pseudomonadati</taxon>
        <taxon>Pseudomonadota</taxon>
        <taxon>Alphaproteobacteria</taxon>
        <taxon>Sphingomonadales</taxon>
        <taxon>Erythrobacteraceae</taxon>
        <taxon>Allopontixanthobacter</taxon>
    </lineage>
</organism>
<accession>A0A845AYG4</accession>
<dbReference type="AlphaFoldDB" id="A0A845AYG4"/>
<dbReference type="Pfam" id="PF01869">
    <property type="entry name" value="BcrAD_BadFG"/>
    <property type="match status" value="1"/>
</dbReference>
<sequence length="293" mass="30343">MTYYLGIDAGGTHTRARISDSEGRTLGAGEGGPANSRIGLALAIEAIEDASSAAVLSAGLGRGDVGRIRAGIGISGLNRKGVLKGLREHPFPYDSLAIASDAAIACLGAHLGQDGGIVIVGTGSVGFARVGDETVVVGGYGFPISDEGSGADLGLRAIRRSLWARDGRIAHTPMTQEIIDGFSGLAGEIVAWMDKANATDYAKFAPLVMDHANRGDPVAEPIVQEAALRIDRLIRVLLDRGAPTCCLMGGLAPRLHDWLAAGVRERLRAPMGDALQGAIQLAQLRGLPPGRAE</sequence>
<dbReference type="RefSeq" id="WP_160756124.1">
    <property type="nucleotide sequence ID" value="NZ_WTYL01000002.1"/>
</dbReference>
<dbReference type="OrthoDB" id="63487at2"/>
<keyword evidence="2" id="KW-0808">Transferase</keyword>
<dbReference type="SUPFAM" id="SSF53067">
    <property type="entry name" value="Actin-like ATPase domain"/>
    <property type="match status" value="2"/>
</dbReference>
<keyword evidence="3" id="KW-1185">Reference proteome</keyword>
<feature type="domain" description="ATPase BadF/BadG/BcrA/BcrD type" evidence="1">
    <location>
        <begin position="5"/>
        <end position="259"/>
    </location>
</feature>